<evidence type="ECO:0000313" key="4">
    <source>
        <dbReference type="RefSeq" id="XP_011497028.1"/>
    </source>
</evidence>
<dbReference type="Pfam" id="PF14942">
    <property type="entry name" value="Muted"/>
    <property type="match status" value="1"/>
</dbReference>
<dbReference type="KEGG" id="csol:105361519"/>
<dbReference type="PANTHER" id="PTHR31784:SF2">
    <property type="entry name" value="BIOGENESIS OF LYSOSOME-RELATED ORGANELLES COMPLEX 1 SUBUNIT 5"/>
    <property type="match status" value="1"/>
</dbReference>
<protein>
    <recommendedName>
        <fullName evidence="2">Biogenesis of lysosome-related organelles complex 1 subunit 5</fullName>
    </recommendedName>
</protein>
<dbReference type="RefSeq" id="XP_011497028.1">
    <property type="nucleotide sequence ID" value="XM_011498726.1"/>
</dbReference>
<dbReference type="GO" id="GO:0031083">
    <property type="term" value="C:BLOC-1 complex"/>
    <property type="evidence" value="ECO:0007669"/>
    <property type="project" value="InterPro"/>
</dbReference>
<accession>A0AAJ6YFC0</accession>
<sequence length="147" mass="17470">MASVLKDTGEIWTRLFNHRPFIRGEVIFLLREFQDTRDDRDVLQLLKILKYSTDLGQNQLNQIEQLRDYQLSSLKANIDVAFSMCSCVLEKDKLGISNKLQQNRQIRKDAWEKFINDINKKFIIADRGLQNKTKDLKKFYFNLQKKL</sequence>
<comment type="similarity">
    <text evidence="1">Belongs to the BLOC1S5 family.</text>
</comment>
<dbReference type="PANTHER" id="PTHR31784">
    <property type="entry name" value="BIOGENESIS OF LYSOSOME-RELATED ORGANELLES COMPLEX 1 SUBUNIT 5"/>
    <property type="match status" value="1"/>
</dbReference>
<dbReference type="GeneID" id="105361519"/>
<dbReference type="GO" id="GO:0030133">
    <property type="term" value="C:transport vesicle"/>
    <property type="evidence" value="ECO:0007669"/>
    <property type="project" value="InterPro"/>
</dbReference>
<feature type="non-terminal residue" evidence="4">
    <location>
        <position position="147"/>
    </location>
</feature>
<name>A0AAJ6YFC0_9HYME</name>
<dbReference type="InterPro" id="IPR017243">
    <property type="entry name" value="Bloc1s5"/>
</dbReference>
<reference evidence="4" key="1">
    <citation type="submission" date="2025-08" db="UniProtKB">
        <authorList>
            <consortium name="RefSeq"/>
        </authorList>
    </citation>
    <scope>IDENTIFICATION</scope>
</reference>
<evidence type="ECO:0000256" key="1">
    <source>
        <dbReference type="ARBA" id="ARBA00010754"/>
    </source>
</evidence>
<proteinExistence type="inferred from homology"/>
<evidence type="ECO:0000313" key="3">
    <source>
        <dbReference type="Proteomes" id="UP000695007"/>
    </source>
</evidence>
<dbReference type="CTD" id="4379860"/>
<gene>
    <name evidence="4" type="primary">LOC105361519</name>
</gene>
<evidence type="ECO:0000256" key="2">
    <source>
        <dbReference type="ARBA" id="ARBA00019580"/>
    </source>
</evidence>
<dbReference type="AlphaFoldDB" id="A0AAJ6YFC0"/>
<organism evidence="3 4">
    <name type="scientific">Ceratosolen solmsi marchali</name>
    <dbReference type="NCBI Taxonomy" id="326594"/>
    <lineage>
        <taxon>Eukaryota</taxon>
        <taxon>Metazoa</taxon>
        <taxon>Ecdysozoa</taxon>
        <taxon>Arthropoda</taxon>
        <taxon>Hexapoda</taxon>
        <taxon>Insecta</taxon>
        <taxon>Pterygota</taxon>
        <taxon>Neoptera</taxon>
        <taxon>Endopterygota</taxon>
        <taxon>Hymenoptera</taxon>
        <taxon>Apocrita</taxon>
        <taxon>Proctotrupomorpha</taxon>
        <taxon>Chalcidoidea</taxon>
        <taxon>Agaonidae</taxon>
        <taxon>Agaoninae</taxon>
        <taxon>Ceratosolen</taxon>
    </lineage>
</organism>
<dbReference type="Proteomes" id="UP000695007">
    <property type="component" value="Unplaced"/>
</dbReference>
<keyword evidence="3" id="KW-1185">Reference proteome</keyword>